<comment type="caution">
    <text evidence="5">The sequence shown here is derived from an EMBL/GenBank/DDBJ whole genome shotgun (WGS) entry which is preliminary data.</text>
</comment>
<dbReference type="PRINTS" id="PR00332">
    <property type="entry name" value="HISTRIAD"/>
</dbReference>
<dbReference type="PROSITE" id="PS00892">
    <property type="entry name" value="HIT_1"/>
    <property type="match status" value="1"/>
</dbReference>
<reference evidence="5 6" key="1">
    <citation type="submission" date="2020-08" db="EMBL/GenBank/DDBJ databases">
        <title>Genomic Encyclopedia of Type Strains, Phase IV (KMG-IV): sequencing the most valuable type-strain genomes for metagenomic binning, comparative biology and taxonomic classification.</title>
        <authorList>
            <person name="Goeker M."/>
        </authorList>
    </citation>
    <scope>NUCLEOTIDE SEQUENCE [LARGE SCALE GENOMIC DNA]</scope>
    <source>
        <strain evidence="5 6">DSM 29781</strain>
    </source>
</reference>
<proteinExistence type="predicted"/>
<feature type="active site" description="Tele-AMP-histidine intermediate" evidence="1">
    <location>
        <position position="103"/>
    </location>
</feature>
<evidence type="ECO:0000256" key="1">
    <source>
        <dbReference type="PIRSR" id="PIRSR601310-1"/>
    </source>
</evidence>
<keyword evidence="6" id="KW-1185">Reference proteome</keyword>
<evidence type="ECO:0000256" key="3">
    <source>
        <dbReference type="PROSITE-ProRule" id="PRU00464"/>
    </source>
</evidence>
<accession>A0A7W8HJ76</accession>
<name>A0A7W8HJ76_9BURK</name>
<evidence type="ECO:0000313" key="6">
    <source>
        <dbReference type="Proteomes" id="UP000532440"/>
    </source>
</evidence>
<dbReference type="PANTHER" id="PTHR23089">
    <property type="entry name" value="HISTIDINE TRIAD HIT PROTEIN"/>
    <property type="match status" value="1"/>
</dbReference>
<dbReference type="InterPro" id="IPR011146">
    <property type="entry name" value="HIT-like"/>
</dbReference>
<organism evidence="5 6">
    <name type="scientific">Quisquiliibacterium transsilvanicum</name>
    <dbReference type="NCBI Taxonomy" id="1549638"/>
    <lineage>
        <taxon>Bacteria</taxon>
        <taxon>Pseudomonadati</taxon>
        <taxon>Pseudomonadota</taxon>
        <taxon>Betaproteobacteria</taxon>
        <taxon>Burkholderiales</taxon>
        <taxon>Burkholderiaceae</taxon>
        <taxon>Quisquiliibacterium</taxon>
    </lineage>
</organism>
<sequence>MTTHKPDCLFCRIARGEIPSRKVYEDDEILAFHDIHPSAPVHFLVVPKAHVDNLYDAGPGHEALLGRMMALTGRLAREQGSSDGFRLVVNNGRVGRQEVYHLHIHVLGGPEPLGSGMNRR</sequence>
<dbReference type="SUPFAM" id="SSF54197">
    <property type="entry name" value="HIT-like"/>
    <property type="match status" value="1"/>
</dbReference>
<dbReference type="InterPro" id="IPR019808">
    <property type="entry name" value="Histidine_triad_CS"/>
</dbReference>
<evidence type="ECO:0000256" key="2">
    <source>
        <dbReference type="PIRSR" id="PIRSR601310-3"/>
    </source>
</evidence>
<dbReference type="Gene3D" id="3.30.428.10">
    <property type="entry name" value="HIT-like"/>
    <property type="match status" value="1"/>
</dbReference>
<dbReference type="AlphaFoldDB" id="A0A7W8HJ76"/>
<dbReference type="InterPro" id="IPR001310">
    <property type="entry name" value="Histidine_triad_HIT"/>
</dbReference>
<feature type="domain" description="HIT" evidence="4">
    <location>
        <begin position="9"/>
        <end position="118"/>
    </location>
</feature>
<evidence type="ECO:0000259" key="4">
    <source>
        <dbReference type="PROSITE" id="PS51084"/>
    </source>
</evidence>
<dbReference type="EMBL" id="JACHGB010000006">
    <property type="protein sequence ID" value="MBB5273069.1"/>
    <property type="molecule type" value="Genomic_DNA"/>
</dbReference>
<dbReference type="GO" id="GO:0003824">
    <property type="term" value="F:catalytic activity"/>
    <property type="evidence" value="ECO:0007669"/>
    <property type="project" value="InterPro"/>
</dbReference>
<evidence type="ECO:0000313" key="5">
    <source>
        <dbReference type="EMBL" id="MBB5273069.1"/>
    </source>
</evidence>
<dbReference type="InterPro" id="IPR036265">
    <property type="entry name" value="HIT-like_sf"/>
</dbReference>
<dbReference type="PROSITE" id="PS51084">
    <property type="entry name" value="HIT_2"/>
    <property type="match status" value="1"/>
</dbReference>
<dbReference type="RefSeq" id="WP_183969320.1">
    <property type="nucleotide sequence ID" value="NZ_BAABEW010000007.1"/>
</dbReference>
<dbReference type="Pfam" id="PF01230">
    <property type="entry name" value="HIT"/>
    <property type="match status" value="1"/>
</dbReference>
<feature type="short sequence motif" description="Histidine triad motif" evidence="2 3">
    <location>
        <begin position="101"/>
        <end position="105"/>
    </location>
</feature>
<protein>
    <submittedName>
        <fullName evidence="5">Histidine triad (HIT) family protein</fullName>
    </submittedName>
</protein>
<dbReference type="CDD" id="cd01276">
    <property type="entry name" value="PKCI_related"/>
    <property type="match status" value="1"/>
</dbReference>
<dbReference type="Proteomes" id="UP000532440">
    <property type="component" value="Unassembled WGS sequence"/>
</dbReference>
<gene>
    <name evidence="5" type="ORF">HNQ70_003097</name>
</gene>